<keyword evidence="4" id="KW-1185">Reference proteome</keyword>
<protein>
    <submittedName>
        <fullName evidence="3">Uncharacterized protein</fullName>
    </submittedName>
</protein>
<sequence length="243" mass="27722">MAGKAAFEKLLWEKFPGKRFCLSGFWLRKRDFFTCSYVLGSKSNKKKGRKQSGFVSNTSHGDKDPRVVSPSTIQVFSDSQLAQTVRDLAVSFQKTKNDVKNLREDMEDCSFEVLRQSQSTDTLETAVAEVKKLVKQKCHQDMPKLANDLHELEENVVYFSKLAANQENRLLDMNDNVQAALSKFSNITKHLETFRKSLEKLEKDSEETKKEATAAFVDAKMVKKELKNLRAEITSIRKNSPQS</sequence>
<gene>
    <name evidence="3" type="ORF">HOLleu_37743</name>
</gene>
<proteinExistence type="predicted"/>
<dbReference type="OrthoDB" id="10071762at2759"/>
<dbReference type="EMBL" id="JAIZAY010000020">
    <property type="protein sequence ID" value="KAJ8022756.1"/>
    <property type="molecule type" value="Genomic_DNA"/>
</dbReference>
<feature type="region of interest" description="Disordered" evidence="2">
    <location>
        <begin position="43"/>
        <end position="68"/>
    </location>
</feature>
<dbReference type="Proteomes" id="UP001152320">
    <property type="component" value="Chromosome 20"/>
</dbReference>
<organism evidence="3 4">
    <name type="scientific">Holothuria leucospilota</name>
    <name type="common">Black long sea cucumber</name>
    <name type="synonym">Mertensiothuria leucospilota</name>
    <dbReference type="NCBI Taxonomy" id="206669"/>
    <lineage>
        <taxon>Eukaryota</taxon>
        <taxon>Metazoa</taxon>
        <taxon>Echinodermata</taxon>
        <taxon>Eleutherozoa</taxon>
        <taxon>Echinozoa</taxon>
        <taxon>Holothuroidea</taxon>
        <taxon>Aspidochirotacea</taxon>
        <taxon>Aspidochirotida</taxon>
        <taxon>Holothuriidae</taxon>
        <taxon>Holothuria</taxon>
    </lineage>
</organism>
<dbReference type="AlphaFoldDB" id="A0A9Q0YPE6"/>
<keyword evidence="1" id="KW-0175">Coiled coil</keyword>
<evidence type="ECO:0000256" key="1">
    <source>
        <dbReference type="SAM" id="Coils"/>
    </source>
</evidence>
<evidence type="ECO:0000256" key="2">
    <source>
        <dbReference type="SAM" id="MobiDB-lite"/>
    </source>
</evidence>
<comment type="caution">
    <text evidence="3">The sequence shown here is derived from an EMBL/GenBank/DDBJ whole genome shotgun (WGS) entry which is preliminary data.</text>
</comment>
<feature type="coiled-coil region" evidence="1">
    <location>
        <begin position="135"/>
        <end position="239"/>
    </location>
</feature>
<accession>A0A9Q0YPE6</accession>
<evidence type="ECO:0000313" key="3">
    <source>
        <dbReference type="EMBL" id="KAJ8022756.1"/>
    </source>
</evidence>
<name>A0A9Q0YPE6_HOLLE</name>
<reference evidence="3" key="1">
    <citation type="submission" date="2021-10" db="EMBL/GenBank/DDBJ databases">
        <title>Tropical sea cucumber genome reveals ecological adaptation and Cuvierian tubules defense mechanism.</title>
        <authorList>
            <person name="Chen T."/>
        </authorList>
    </citation>
    <scope>NUCLEOTIDE SEQUENCE</scope>
    <source>
        <strain evidence="3">Nanhai2018</strain>
        <tissue evidence="3">Muscle</tissue>
    </source>
</reference>
<evidence type="ECO:0000313" key="4">
    <source>
        <dbReference type="Proteomes" id="UP001152320"/>
    </source>
</evidence>